<dbReference type="PRINTS" id="PR00039">
    <property type="entry name" value="HTHLYSR"/>
</dbReference>
<evidence type="ECO:0000313" key="6">
    <source>
        <dbReference type="EMBL" id="SQI41622.1"/>
    </source>
</evidence>
<dbReference type="GO" id="GO:0003700">
    <property type="term" value="F:DNA-binding transcription factor activity"/>
    <property type="evidence" value="ECO:0007669"/>
    <property type="project" value="InterPro"/>
</dbReference>
<dbReference type="RefSeq" id="WP_111740693.1">
    <property type="nucleotide sequence ID" value="NZ_LR698987.1"/>
</dbReference>
<keyword evidence="7" id="KW-1185">Reference proteome</keyword>
<reference evidence="6 7" key="1">
    <citation type="submission" date="2018-06" db="EMBL/GenBank/DDBJ databases">
        <authorList>
            <consortium name="Pathogen Informatics"/>
            <person name="Doyle S."/>
        </authorList>
    </citation>
    <scope>NUCLEOTIDE SEQUENCE [LARGE SCALE GENOMIC DNA]</scope>
    <source>
        <strain evidence="6 7">NCTC12151</strain>
    </source>
</reference>
<name>A0A2X4V4C8_9GAMM</name>
<feature type="domain" description="HTH lysR-type" evidence="5">
    <location>
        <begin position="1"/>
        <end position="58"/>
    </location>
</feature>
<dbReference type="CDD" id="cd05466">
    <property type="entry name" value="PBP2_LTTR_substrate"/>
    <property type="match status" value="1"/>
</dbReference>
<organism evidence="6 7">
    <name type="scientific">Leminorella richardii</name>
    <dbReference type="NCBI Taxonomy" id="158841"/>
    <lineage>
        <taxon>Bacteria</taxon>
        <taxon>Pseudomonadati</taxon>
        <taxon>Pseudomonadota</taxon>
        <taxon>Gammaproteobacteria</taxon>
        <taxon>Enterobacterales</taxon>
        <taxon>Budviciaceae</taxon>
        <taxon>Leminorella</taxon>
    </lineage>
</organism>
<dbReference type="Proteomes" id="UP000249005">
    <property type="component" value="Chromosome 1"/>
</dbReference>
<protein>
    <submittedName>
        <fullName evidence="6">HTH-type transcriptional regulator gltR</fullName>
    </submittedName>
</protein>
<dbReference type="GO" id="GO:0000976">
    <property type="term" value="F:transcription cis-regulatory region binding"/>
    <property type="evidence" value="ECO:0007669"/>
    <property type="project" value="TreeGrafter"/>
</dbReference>
<keyword evidence="2" id="KW-0805">Transcription regulation</keyword>
<dbReference type="InterPro" id="IPR036388">
    <property type="entry name" value="WH-like_DNA-bd_sf"/>
</dbReference>
<dbReference type="SUPFAM" id="SSF53850">
    <property type="entry name" value="Periplasmic binding protein-like II"/>
    <property type="match status" value="1"/>
</dbReference>
<evidence type="ECO:0000259" key="5">
    <source>
        <dbReference type="PROSITE" id="PS50931"/>
    </source>
</evidence>
<gene>
    <name evidence="6" type="primary">gltR</name>
    <name evidence="6" type="ORF">NCTC12151_02207</name>
</gene>
<evidence type="ECO:0000313" key="7">
    <source>
        <dbReference type="Proteomes" id="UP000249005"/>
    </source>
</evidence>
<keyword evidence="3" id="KW-0238">DNA-binding</keyword>
<dbReference type="EMBL" id="LS483470">
    <property type="protein sequence ID" value="SQI41622.1"/>
    <property type="molecule type" value="Genomic_DNA"/>
</dbReference>
<dbReference type="PANTHER" id="PTHR30126:SF5">
    <property type="entry name" value="HTH-TYPE TRANSCRIPTIONAL ACTIVATOR CMPR"/>
    <property type="match status" value="1"/>
</dbReference>
<evidence type="ECO:0000256" key="4">
    <source>
        <dbReference type="ARBA" id="ARBA00023163"/>
    </source>
</evidence>
<evidence type="ECO:0000256" key="3">
    <source>
        <dbReference type="ARBA" id="ARBA00023125"/>
    </source>
</evidence>
<dbReference type="PANTHER" id="PTHR30126">
    <property type="entry name" value="HTH-TYPE TRANSCRIPTIONAL REGULATOR"/>
    <property type="match status" value="1"/>
</dbReference>
<evidence type="ECO:0000256" key="1">
    <source>
        <dbReference type="ARBA" id="ARBA00009437"/>
    </source>
</evidence>
<dbReference type="Gene3D" id="1.10.10.10">
    <property type="entry name" value="Winged helix-like DNA-binding domain superfamily/Winged helix DNA-binding domain"/>
    <property type="match status" value="1"/>
</dbReference>
<dbReference type="KEGG" id="lri:NCTC12151_02207"/>
<dbReference type="OrthoDB" id="5723059at2"/>
<dbReference type="InterPro" id="IPR005119">
    <property type="entry name" value="LysR_subst-bd"/>
</dbReference>
<proteinExistence type="inferred from homology"/>
<dbReference type="Pfam" id="PF03466">
    <property type="entry name" value="LysR_substrate"/>
    <property type="match status" value="1"/>
</dbReference>
<dbReference type="Gene3D" id="3.40.190.10">
    <property type="entry name" value="Periplasmic binding protein-like II"/>
    <property type="match status" value="2"/>
</dbReference>
<dbReference type="PROSITE" id="PS50931">
    <property type="entry name" value="HTH_LYSR"/>
    <property type="match status" value="1"/>
</dbReference>
<sequence>MDLRRLVTFKTIIEEGSFARAASKLCCTQSTVTFQIQQLERELGLQLFEKIGRRMVVTGAAQGILPHVHEMIRVMSGLKQAAQQSAEPRGELRIATAETLLSYKMPQVLKLFKKQAPGVRLSLKSLNCYHIRDALLADETDLGVFYRVGNDSSLKMEDYGKRQLVLVSSPEFEGADFMGINQHIPVTFIINEPQCIFRQIFENTLRQRGITIDNTIELWSIESIKQCVEGNLGVSFLPRFTVEKELRSGRLRELTFSTSPLSINAVCAHHAGKCVSPAMEVFMACMRECLENDAEVNIEALAL</sequence>
<evidence type="ECO:0000256" key="2">
    <source>
        <dbReference type="ARBA" id="ARBA00023015"/>
    </source>
</evidence>
<comment type="similarity">
    <text evidence="1">Belongs to the LysR transcriptional regulatory family.</text>
</comment>
<dbReference type="Pfam" id="PF00126">
    <property type="entry name" value="HTH_1"/>
    <property type="match status" value="1"/>
</dbReference>
<dbReference type="AlphaFoldDB" id="A0A2X4V4C8"/>
<keyword evidence="4" id="KW-0804">Transcription</keyword>
<accession>A0A2X4V4C8</accession>
<dbReference type="InterPro" id="IPR036390">
    <property type="entry name" value="WH_DNA-bd_sf"/>
</dbReference>
<dbReference type="InterPro" id="IPR000847">
    <property type="entry name" value="LysR_HTH_N"/>
</dbReference>
<dbReference type="SUPFAM" id="SSF46785">
    <property type="entry name" value="Winged helix' DNA-binding domain"/>
    <property type="match status" value="1"/>
</dbReference>